<feature type="region of interest" description="Disordered" evidence="4">
    <location>
        <begin position="1"/>
        <end position="49"/>
    </location>
</feature>
<feature type="compositionally biased region" description="Polar residues" evidence="4">
    <location>
        <begin position="1623"/>
        <end position="1633"/>
    </location>
</feature>
<evidence type="ECO:0000256" key="1">
    <source>
        <dbReference type="ARBA" id="ARBA00022737"/>
    </source>
</evidence>
<feature type="compositionally biased region" description="Polar residues" evidence="4">
    <location>
        <begin position="674"/>
        <end position="711"/>
    </location>
</feature>
<dbReference type="InterPro" id="IPR050889">
    <property type="entry name" value="Dendritic_Spine_Reg/Scaffold"/>
</dbReference>
<comment type="caution">
    <text evidence="5">The sequence shown here is derived from an EMBL/GenBank/DDBJ whole genome shotgun (WGS) entry which is preliminary data.</text>
</comment>
<dbReference type="InterPro" id="IPR002110">
    <property type="entry name" value="Ankyrin_rpt"/>
</dbReference>
<keyword evidence="6" id="KW-1185">Reference proteome</keyword>
<feature type="compositionally biased region" description="Polar residues" evidence="4">
    <location>
        <begin position="1668"/>
        <end position="1679"/>
    </location>
</feature>
<evidence type="ECO:0000313" key="5">
    <source>
        <dbReference type="EMBL" id="MBK4738332.1"/>
    </source>
</evidence>
<proteinExistence type="predicted"/>
<organism evidence="5 6">
    <name type="scientific">Noviherbaspirillum pedocola</name>
    <dbReference type="NCBI Taxonomy" id="2801341"/>
    <lineage>
        <taxon>Bacteria</taxon>
        <taxon>Pseudomonadati</taxon>
        <taxon>Pseudomonadota</taxon>
        <taxon>Betaproteobacteria</taxon>
        <taxon>Burkholderiales</taxon>
        <taxon>Oxalobacteraceae</taxon>
        <taxon>Noviherbaspirillum</taxon>
    </lineage>
</organism>
<feature type="region of interest" description="Disordered" evidence="4">
    <location>
        <begin position="665"/>
        <end position="723"/>
    </location>
</feature>
<dbReference type="InterPro" id="IPR036770">
    <property type="entry name" value="Ankyrin_rpt-contain_sf"/>
</dbReference>
<dbReference type="RefSeq" id="WP_200597452.1">
    <property type="nucleotide sequence ID" value="NZ_JAEPBG010000019.1"/>
</dbReference>
<dbReference type="PROSITE" id="PS50088">
    <property type="entry name" value="ANK_REPEAT"/>
    <property type="match status" value="3"/>
</dbReference>
<dbReference type="PROSITE" id="PS50297">
    <property type="entry name" value="ANK_REP_REGION"/>
    <property type="match status" value="3"/>
</dbReference>
<sequence>MQLNYSGMSSRQPPASPPADDGRNMQHDAAQSPALHEQAGHQASTSATATAAAAAAARAGHDESGWTAADDAALLESLCTSLSGPRFDGSGQWEECFRDLAYCRQVAARAAHAHAPPKALAALARALPRFLDEFERHVASKAIDLDAAGADTAALICNGLGMLSELVDCRVCSAAQVKSLRAAATRLGPLLARCVGRGGVAGDRAQTTATLALLTWFSRGLKARLLQSDDAVIRKAFGEALQQMPAWAKNPAAHGLDAQQLAACFVGMNTVRQFELLPLKGENRKAHAARASFRDTLEALCKCAPALLAHGGVGIANLCNTLKDCLDAGLLPKSTHGWLMPLVTVLLERMPHTARAELLARGGQVLANYSNFLRMVFELKLHEEAAFVGCAVGYREACAHLIEMLRHPGFRLDGDGGQSLANLMSFVRAMARMEVKASEKRKPLAAQNEETARDRALLKAAAQQLLALAQKQDESRLSPISLGGMLSAIGYLRACGLAPADACDALAQRLIHAIPDCESGRWDGATTALCLRAIVELPRGDAHAAPAMKLAFAHLLRLLQASDVTDDTHRLYCLQALRLGLREKWVTQDAAPWRQAARTLLGWKGAGEPGAGDVEAAIAGLAHREEAAPIVLETSVEAPAPQPLPGEVGWVPPGGKLAALSSAPALRPEGAAKPSTTYRAPVDTSAQSFVPSNTTTTPALSAGASVSTASQAPRARQVAGGDFHQPAADPVTRWFELASSDRSDDATLQALRALAREKPTLIGAVDGAGNSALYYLIVSGKRQAMAWLIEQPGFALGMSLETFDARIDSALFGSRNWNAARLAREDFDAAARRLFGGKDEEDEEPRDEVRHVAPAKPASAAGKSRKRKAGRGKVEKRAQAGAASLPTEFAWSGAAAPGQPHRTANALDSDADRIQQAFQDGDAAAVRRLLRSEAGREWARWQSPSGSNRLMLAAASGNARMVEALLDVDNGALAGQFDAAGNSALLFAAGAGRLEAMKILLKFDRGRLALQKNTVNGRNALLLAVEGGHLDCVKFLLAWQGGLLLGSWQSNFGVDSPLALAASNGHVDVVRTLMDHNDRRLARHFHDYGLTAVMQASYHGHADVLRVLLGWRQGALNVAVGGVFVALNSTAEKGHDEALGVLLASLDSAMRTRFLQQQAPALLAHVAREGHLGVLRRLLDAGLDLRACATEAASALTLAILNDHEDVAEELARAGGPAVVRQKVDLPQVGYTLHRRDGSAALEMVRPASTTQGVSPAMAPAASLATPGLLEHAYQSDDVAAMRGLLRTPAGKAWAWECREGGVNALMNAAFSGKTRMVEVLLEVDDGALAEGVSMYGSTALLLAAGMGHVETVKLLLGFGNGRLARYRRASDGMNALMMAAVRGQLDCVGLLLAWNGGQLAASGELTWSGENALILAAKEGHGDVVRMLLNFEDGAQAGVVTRSGQTAMTFAAEYGKPDVVLALLGWRQGSLALTANPQGYTPLLLAAKEGHFMVLALLLQIPGAGAMLEACLPDGRNALALAAENGCLLAVKTLIDYRINTRKLTQSGENALMLAAKNGHGEVVKALLAADGAALMGQTSRTGETALGLAKANGHVQIHDCLLRYAREISQRTVEAKVPVQRSGSMPGQQSGPAADAASALRQSHRSDDARPHTMQAKDLMQPGAPLSQSSPQPTSGYQYEDGEDPADAILNPASLNKLFAKISLPDLIKNDELISRLESVAGNRNLAAPQTMPGHTSVDVADFNLLRGTRNGIQTALQSGDTAWLAVLLDRAQAFMLPSAFARLLAGLQRPPADAAHSAALAMIDVKQAVVHAQRVNASMDKSLAQISGDREKDFDFVARHTAAPKERGDS</sequence>
<evidence type="ECO:0000256" key="2">
    <source>
        <dbReference type="ARBA" id="ARBA00023043"/>
    </source>
</evidence>
<reference evidence="5" key="1">
    <citation type="submission" date="2021-01" db="EMBL/GenBank/DDBJ databases">
        <title>Genome sequence of strain Noviherbaspirillum sp. DKR-6.</title>
        <authorList>
            <person name="Chaudhary D.K."/>
        </authorList>
    </citation>
    <scope>NUCLEOTIDE SEQUENCE</scope>
    <source>
        <strain evidence="5">DKR-6</strain>
    </source>
</reference>
<feature type="repeat" description="ANK" evidence="3">
    <location>
        <begin position="1336"/>
        <end position="1360"/>
    </location>
</feature>
<accession>A0A934T2J9</accession>
<feature type="region of interest" description="Disordered" evidence="4">
    <location>
        <begin position="836"/>
        <end position="883"/>
    </location>
</feature>
<keyword evidence="1" id="KW-0677">Repeat</keyword>
<dbReference type="PANTHER" id="PTHR24166">
    <property type="entry name" value="ROLLING PEBBLES, ISOFORM B"/>
    <property type="match status" value="1"/>
</dbReference>
<gene>
    <name evidence="5" type="ORF">JJB74_27230</name>
</gene>
<feature type="repeat" description="ANK" evidence="3">
    <location>
        <begin position="1479"/>
        <end position="1501"/>
    </location>
</feature>
<feature type="repeat" description="ANK" evidence="3">
    <location>
        <begin position="1548"/>
        <end position="1569"/>
    </location>
</feature>
<evidence type="ECO:0000256" key="4">
    <source>
        <dbReference type="SAM" id="MobiDB-lite"/>
    </source>
</evidence>
<protein>
    <submittedName>
        <fullName evidence="5">Ankyrin repeat domain-containing protein</fullName>
    </submittedName>
</protein>
<feature type="region of interest" description="Disordered" evidence="4">
    <location>
        <begin position="1617"/>
        <end position="1687"/>
    </location>
</feature>
<evidence type="ECO:0000313" key="6">
    <source>
        <dbReference type="Proteomes" id="UP000622890"/>
    </source>
</evidence>
<keyword evidence="2 3" id="KW-0040">ANK repeat</keyword>
<dbReference type="Pfam" id="PF12796">
    <property type="entry name" value="Ank_2"/>
    <property type="match status" value="5"/>
</dbReference>
<dbReference type="EMBL" id="JAEPBG010000019">
    <property type="protein sequence ID" value="MBK4738332.1"/>
    <property type="molecule type" value="Genomic_DNA"/>
</dbReference>
<dbReference type="SMART" id="SM00248">
    <property type="entry name" value="ANK"/>
    <property type="match status" value="17"/>
</dbReference>
<dbReference type="PANTHER" id="PTHR24166:SF48">
    <property type="entry name" value="PROTEIN VAPYRIN"/>
    <property type="match status" value="1"/>
</dbReference>
<dbReference type="Gene3D" id="1.25.40.20">
    <property type="entry name" value="Ankyrin repeat-containing domain"/>
    <property type="match status" value="4"/>
</dbReference>
<dbReference type="Pfam" id="PF00023">
    <property type="entry name" value="Ank"/>
    <property type="match status" value="1"/>
</dbReference>
<dbReference type="Proteomes" id="UP000622890">
    <property type="component" value="Unassembled WGS sequence"/>
</dbReference>
<dbReference type="SUPFAM" id="SSF48403">
    <property type="entry name" value="Ankyrin repeat"/>
    <property type="match status" value="2"/>
</dbReference>
<name>A0A934T2J9_9BURK</name>
<evidence type="ECO:0000256" key="3">
    <source>
        <dbReference type="PROSITE-ProRule" id="PRU00023"/>
    </source>
</evidence>
<feature type="compositionally biased region" description="Polar residues" evidence="4">
    <location>
        <begin position="1"/>
        <end position="13"/>
    </location>
</feature>